<keyword evidence="3" id="KW-1185">Reference proteome</keyword>
<accession>A0A103XFA9</accession>
<evidence type="ECO:0000313" key="3">
    <source>
        <dbReference type="Proteomes" id="UP000243975"/>
    </source>
</evidence>
<comment type="pathway">
    <text evidence="1">Protein modification; protein ubiquitination.</text>
</comment>
<gene>
    <name evidence="2" type="ORF">Ccrd_008381</name>
</gene>
<protein>
    <recommendedName>
        <fullName evidence="4">BTB/POZ-like protein</fullName>
    </recommendedName>
</protein>
<dbReference type="Proteomes" id="UP000243975">
    <property type="component" value="Unassembled WGS sequence"/>
</dbReference>
<dbReference type="STRING" id="59895.A0A103XFA9"/>
<reference evidence="2 3" key="1">
    <citation type="journal article" date="2016" name="Sci. Rep.">
        <title>The genome sequence of the outbreeding globe artichoke constructed de novo incorporating a phase-aware low-pass sequencing strategy of F1 progeny.</title>
        <authorList>
            <person name="Scaglione D."/>
            <person name="Reyes-Chin-Wo S."/>
            <person name="Acquadro A."/>
            <person name="Froenicke L."/>
            <person name="Portis E."/>
            <person name="Beitel C."/>
            <person name="Tirone M."/>
            <person name="Mauro R."/>
            <person name="Lo Monaco A."/>
            <person name="Mauromicale G."/>
            <person name="Faccioli P."/>
            <person name="Cattivelli L."/>
            <person name="Rieseberg L."/>
            <person name="Michelmore R."/>
            <person name="Lanteri S."/>
        </authorList>
    </citation>
    <scope>NUCLEOTIDE SEQUENCE [LARGE SCALE GENOMIC DNA]</scope>
    <source>
        <strain evidence="2">2C</strain>
    </source>
</reference>
<organism evidence="2 3">
    <name type="scientific">Cynara cardunculus var. scolymus</name>
    <name type="common">Globe artichoke</name>
    <name type="synonym">Cynara scolymus</name>
    <dbReference type="NCBI Taxonomy" id="59895"/>
    <lineage>
        <taxon>Eukaryota</taxon>
        <taxon>Viridiplantae</taxon>
        <taxon>Streptophyta</taxon>
        <taxon>Embryophyta</taxon>
        <taxon>Tracheophyta</taxon>
        <taxon>Spermatophyta</taxon>
        <taxon>Magnoliopsida</taxon>
        <taxon>eudicotyledons</taxon>
        <taxon>Gunneridae</taxon>
        <taxon>Pentapetalae</taxon>
        <taxon>asterids</taxon>
        <taxon>campanulids</taxon>
        <taxon>Asterales</taxon>
        <taxon>Asteraceae</taxon>
        <taxon>Carduoideae</taxon>
        <taxon>Cardueae</taxon>
        <taxon>Carduinae</taxon>
        <taxon>Cynara</taxon>
    </lineage>
</organism>
<dbReference type="Gene3D" id="3.30.710.10">
    <property type="entry name" value="Potassium Channel Kv1.1, Chain A"/>
    <property type="match status" value="1"/>
</dbReference>
<dbReference type="OMA" id="WFLEIAQ"/>
<evidence type="ECO:0000313" key="2">
    <source>
        <dbReference type="EMBL" id="KVH89628.1"/>
    </source>
</evidence>
<sequence>MTPISGRSLLTTISSPRLSKPFLGGYFLSPTYLFSQRLPHPLLQISNFLFPSMRALLCSGMQESQSESIKVDLGWKALVRLVEWFYSGKLLPKPKYGCLWHNLNEKEKFDEVIPYVELYCLSDSWLLEDLHKECLRVIAACLDSVNMSIKIIQIVVVCFQWDLVELAAKFIAPHYQHLHISGDLLELNEELVDVIHVASVRLSQQGDHI</sequence>
<dbReference type="Gramene" id="KVH89628">
    <property type="protein sequence ID" value="KVH89628"/>
    <property type="gene ID" value="Ccrd_008381"/>
</dbReference>
<dbReference type="InterPro" id="IPR011333">
    <property type="entry name" value="SKP1/BTB/POZ_sf"/>
</dbReference>
<evidence type="ECO:0000256" key="1">
    <source>
        <dbReference type="ARBA" id="ARBA00004906"/>
    </source>
</evidence>
<evidence type="ECO:0008006" key="4">
    <source>
        <dbReference type="Google" id="ProtNLM"/>
    </source>
</evidence>
<comment type="caution">
    <text evidence="2">The sequence shown here is derived from an EMBL/GenBank/DDBJ whole genome shotgun (WGS) entry which is preliminary data.</text>
</comment>
<dbReference type="PANTHER" id="PTHR35918">
    <property type="entry name" value="OS06G0674800 PROTEIN"/>
    <property type="match status" value="1"/>
</dbReference>
<proteinExistence type="predicted"/>
<dbReference type="InterPro" id="IPR044953">
    <property type="entry name" value="At1g04390-like"/>
</dbReference>
<name>A0A103XFA9_CYNCS</name>
<dbReference type="AlphaFoldDB" id="A0A103XFA9"/>
<dbReference type="EMBL" id="LEKV01005194">
    <property type="protein sequence ID" value="KVH89628.1"/>
    <property type="molecule type" value="Genomic_DNA"/>
</dbReference>
<dbReference type="PANTHER" id="PTHR35918:SF1">
    <property type="entry name" value="BTB DOMAIN-CONTAINING PROTEIN"/>
    <property type="match status" value="1"/>
</dbReference>